<evidence type="ECO:0000313" key="2">
    <source>
        <dbReference type="Proteomes" id="UP001140234"/>
    </source>
</evidence>
<reference evidence="1" key="1">
    <citation type="submission" date="2022-07" db="EMBL/GenBank/DDBJ databases">
        <title>Phylogenomic reconstructions and comparative analyses of Kickxellomycotina fungi.</title>
        <authorList>
            <person name="Reynolds N.K."/>
            <person name="Stajich J.E."/>
            <person name="Barry K."/>
            <person name="Grigoriev I.V."/>
            <person name="Crous P."/>
            <person name="Smith M.E."/>
        </authorList>
    </citation>
    <scope>NUCLEOTIDE SEQUENCE</scope>
    <source>
        <strain evidence="1">CBS 109366</strain>
    </source>
</reference>
<gene>
    <name evidence="1" type="ORF">IWQ57_003645</name>
</gene>
<feature type="non-terminal residue" evidence="1">
    <location>
        <position position="127"/>
    </location>
</feature>
<proteinExistence type="predicted"/>
<evidence type="ECO:0000313" key="1">
    <source>
        <dbReference type="EMBL" id="KAJ2768176.1"/>
    </source>
</evidence>
<comment type="caution">
    <text evidence="1">The sequence shown here is derived from an EMBL/GenBank/DDBJ whole genome shotgun (WGS) entry which is preliminary data.</text>
</comment>
<protein>
    <submittedName>
        <fullName evidence="1">Uncharacterized protein</fullName>
    </submittedName>
</protein>
<sequence>MSAYRARDSQALERHFAVAPRGIVFFYDDGGLSGARRALQLKPLFKAAHAHGYQCAVIGRAKIGDICARHNIGSAEGAIVYAGGKYDMHVERLDDSVVDTIVRQKLNEPDDPDCARKPQQLPPPPPY</sequence>
<dbReference type="EMBL" id="JANBUJ010001241">
    <property type="protein sequence ID" value="KAJ2768176.1"/>
    <property type="molecule type" value="Genomic_DNA"/>
</dbReference>
<organism evidence="1 2">
    <name type="scientific">Coemansia nantahalensis</name>
    <dbReference type="NCBI Taxonomy" id="2789366"/>
    <lineage>
        <taxon>Eukaryota</taxon>
        <taxon>Fungi</taxon>
        <taxon>Fungi incertae sedis</taxon>
        <taxon>Zoopagomycota</taxon>
        <taxon>Kickxellomycotina</taxon>
        <taxon>Kickxellomycetes</taxon>
        <taxon>Kickxellales</taxon>
        <taxon>Kickxellaceae</taxon>
        <taxon>Coemansia</taxon>
    </lineage>
</organism>
<dbReference type="Proteomes" id="UP001140234">
    <property type="component" value="Unassembled WGS sequence"/>
</dbReference>
<keyword evidence="2" id="KW-1185">Reference proteome</keyword>
<accession>A0ACC1JVM5</accession>
<name>A0ACC1JVM5_9FUNG</name>